<feature type="region of interest" description="Disordered" evidence="1">
    <location>
        <begin position="473"/>
        <end position="714"/>
    </location>
</feature>
<dbReference type="Proteomes" id="UP001629113">
    <property type="component" value="Unassembled WGS sequence"/>
</dbReference>
<name>A0ABR4PGH5_9HELO</name>
<feature type="compositionally biased region" description="Basic and acidic residues" evidence="1">
    <location>
        <begin position="625"/>
        <end position="652"/>
    </location>
</feature>
<feature type="region of interest" description="Disordered" evidence="1">
    <location>
        <begin position="1"/>
        <end position="103"/>
    </location>
</feature>
<feature type="compositionally biased region" description="Basic and acidic residues" evidence="1">
    <location>
        <begin position="596"/>
        <end position="617"/>
    </location>
</feature>
<comment type="caution">
    <text evidence="3">The sequence shown here is derived from an EMBL/GenBank/DDBJ whole genome shotgun (WGS) entry which is preliminary data.</text>
</comment>
<gene>
    <name evidence="3" type="ORF">PVAG01_06584</name>
</gene>
<dbReference type="InterPro" id="IPR055936">
    <property type="entry name" value="DUF7514"/>
</dbReference>
<feature type="region of interest" description="Disordered" evidence="1">
    <location>
        <begin position="401"/>
        <end position="456"/>
    </location>
</feature>
<feature type="compositionally biased region" description="Pro residues" evidence="1">
    <location>
        <begin position="581"/>
        <end position="595"/>
    </location>
</feature>
<feature type="compositionally biased region" description="Polar residues" evidence="1">
    <location>
        <begin position="60"/>
        <end position="81"/>
    </location>
</feature>
<feature type="region of interest" description="Disordered" evidence="1">
    <location>
        <begin position="115"/>
        <end position="209"/>
    </location>
</feature>
<feature type="region of interest" description="Disordered" evidence="1">
    <location>
        <begin position="355"/>
        <end position="381"/>
    </location>
</feature>
<sequence length="714" mass="79811">MAYEPSRRSPPAAGYFEDPDRITPDHSQDHGHGGYSHDYNYISHHDLTNPYVAEPRDTSSARQPSSAIPQQRTSPPLNETMDTAPDRSEPLNHSGVSSDLMEKITEQITEKVKKELFEHFKQTGNIEEPKATSMQRDPSNISNSTTSPPPTARRVYTPPSPVHPQSTNSPPMAPTRHSPPSSPLEKPSAVRFTDRDSKPSRPAGASRNYSTLELSTIDKCWGRLFDNEGNPTERLGQILRGLANHIIDEFAPKRSIVIPPSKMATFYTNHKLDKETHRFASVFGSLSNDEISQLYQDLGCQHHLIQDDLFKDPIIPALTPVGFAHWMTICIMAYPEEETLRLQKVVLATPIDADGEMVDGKPERLPKQISRHLLPPQEDRKSRKLLDRAISDFFQDLASISSTRRRQSITSPPPSRPTSTTRARPVEPSASKSALPTQQSKPLERDRMPYVGSPAASESAIIDDAIKIERERQPYTAQPGGGKVRTESINIPPTKDTAFRTRANSVNRGNREPSVLDPRHQSIPSTASQAYTPQSARPNVRRPSSPPLKNFSQSTPNDLHSSSNYGPPPGSSTYSQTQTFSPPPTTVFPAPPPPVDIRDKRVNDERSHHRRATEESAKIAGDFNSPRDAERWDRLQDAGRNVEPDRTDRSYDSRGSVPTEHRSSISNDQRESRPSAPMGPRDPRNAAPYEDYYRERDRAGSRGSGYDEYGSRRY</sequence>
<feature type="compositionally biased region" description="Basic and acidic residues" evidence="1">
    <location>
        <begin position="691"/>
        <end position="700"/>
    </location>
</feature>
<dbReference type="Pfam" id="PF24355">
    <property type="entry name" value="DUF7514"/>
    <property type="match status" value="1"/>
</dbReference>
<feature type="compositionally biased region" description="Polar residues" evidence="1">
    <location>
        <begin position="430"/>
        <end position="441"/>
    </location>
</feature>
<dbReference type="PANTHER" id="PTHR39611">
    <property type="entry name" value="HYDROXYPROLINE-RICH GLYCOPROTEIN DZ-HRGP-RELATED"/>
    <property type="match status" value="1"/>
</dbReference>
<evidence type="ECO:0000259" key="2">
    <source>
        <dbReference type="Pfam" id="PF24355"/>
    </source>
</evidence>
<feature type="compositionally biased region" description="Polar residues" evidence="1">
    <location>
        <begin position="522"/>
        <end position="537"/>
    </location>
</feature>
<organism evidence="3 4">
    <name type="scientific">Phlyctema vagabunda</name>
    <dbReference type="NCBI Taxonomy" id="108571"/>
    <lineage>
        <taxon>Eukaryota</taxon>
        <taxon>Fungi</taxon>
        <taxon>Dikarya</taxon>
        <taxon>Ascomycota</taxon>
        <taxon>Pezizomycotina</taxon>
        <taxon>Leotiomycetes</taxon>
        <taxon>Helotiales</taxon>
        <taxon>Dermateaceae</taxon>
        <taxon>Phlyctema</taxon>
    </lineage>
</organism>
<proteinExistence type="predicted"/>
<evidence type="ECO:0000313" key="4">
    <source>
        <dbReference type="Proteomes" id="UP001629113"/>
    </source>
</evidence>
<accession>A0ABR4PGH5</accession>
<feature type="compositionally biased region" description="Polar residues" evidence="1">
    <location>
        <begin position="550"/>
        <end position="560"/>
    </location>
</feature>
<reference evidence="3 4" key="1">
    <citation type="submission" date="2024-06" db="EMBL/GenBank/DDBJ databases">
        <title>Complete genome of Phlyctema vagabunda strain 19-DSS-EL-015.</title>
        <authorList>
            <person name="Fiorenzani C."/>
        </authorList>
    </citation>
    <scope>NUCLEOTIDE SEQUENCE [LARGE SCALE GENOMIC DNA]</scope>
    <source>
        <strain evidence="3 4">19-DSS-EL-015</strain>
    </source>
</reference>
<keyword evidence="4" id="KW-1185">Reference proteome</keyword>
<feature type="compositionally biased region" description="Basic and acidic residues" evidence="1">
    <location>
        <begin position="18"/>
        <end position="32"/>
    </location>
</feature>
<feature type="compositionally biased region" description="Basic and acidic residues" evidence="1">
    <location>
        <begin position="659"/>
        <end position="673"/>
    </location>
</feature>
<evidence type="ECO:0000313" key="3">
    <source>
        <dbReference type="EMBL" id="KAL3422428.1"/>
    </source>
</evidence>
<feature type="domain" description="DUF7514" evidence="2">
    <location>
        <begin position="222"/>
        <end position="389"/>
    </location>
</feature>
<feature type="compositionally biased region" description="Low complexity" evidence="1">
    <location>
        <begin position="561"/>
        <end position="580"/>
    </location>
</feature>
<protein>
    <recommendedName>
        <fullName evidence="2">DUF7514 domain-containing protein</fullName>
    </recommendedName>
</protein>
<dbReference type="PANTHER" id="PTHR39611:SF1">
    <property type="entry name" value="HYDROXYPROLINE-RICH GLYCOPROTEIN DZ-HRGP"/>
    <property type="match status" value="1"/>
</dbReference>
<evidence type="ECO:0000256" key="1">
    <source>
        <dbReference type="SAM" id="MobiDB-lite"/>
    </source>
</evidence>
<dbReference type="EMBL" id="JBFCZG010000005">
    <property type="protein sequence ID" value="KAL3422428.1"/>
    <property type="molecule type" value="Genomic_DNA"/>
</dbReference>